<dbReference type="InterPro" id="IPR050250">
    <property type="entry name" value="Macrolide_Exporter_MacB"/>
</dbReference>
<organism evidence="10 11">
    <name type="scientific">Candidatus Nanosyncoccus alces</name>
    <dbReference type="NCBI Taxonomy" id="2171997"/>
    <lineage>
        <taxon>Bacteria</taxon>
        <taxon>Candidatus Saccharimonadota</taxon>
        <taxon>Candidatus Nanosyncoccalia</taxon>
        <taxon>Candidatus Nanosyncoccales</taxon>
        <taxon>Candidatus Nanosyncoccaceae</taxon>
        <taxon>Candidatus Nanosyncoccus</taxon>
    </lineage>
</organism>
<comment type="subcellular location">
    <subcellularLocation>
        <location evidence="1">Cell membrane</location>
        <topology evidence="1">Multi-pass membrane protein</topology>
    </subcellularLocation>
</comment>
<evidence type="ECO:0000259" key="9">
    <source>
        <dbReference type="Pfam" id="PF12704"/>
    </source>
</evidence>
<evidence type="ECO:0000256" key="6">
    <source>
        <dbReference type="ARBA" id="ARBA00038076"/>
    </source>
</evidence>
<dbReference type="InterPro" id="IPR025857">
    <property type="entry name" value="MacB_PCD"/>
</dbReference>
<evidence type="ECO:0000256" key="1">
    <source>
        <dbReference type="ARBA" id="ARBA00004651"/>
    </source>
</evidence>
<dbReference type="InterPro" id="IPR003838">
    <property type="entry name" value="ABC3_permease_C"/>
</dbReference>
<proteinExistence type="inferred from homology"/>
<keyword evidence="2" id="KW-1003">Cell membrane</keyword>
<keyword evidence="10" id="KW-0547">Nucleotide-binding</keyword>
<keyword evidence="10" id="KW-0378">Hydrolase</keyword>
<protein>
    <submittedName>
        <fullName evidence="10">Macrolide export ATP-binding/permease protein MacB</fullName>
        <ecNumber evidence="10">3.6.3.-</ecNumber>
    </submittedName>
</protein>
<keyword evidence="10" id="KW-0067">ATP-binding</keyword>
<comment type="caution">
    <text evidence="10">The sequence shown here is derived from an EMBL/GenBank/DDBJ whole genome shotgun (WGS) entry which is preliminary data.</text>
</comment>
<gene>
    <name evidence="10" type="primary">macB</name>
    <name evidence="10" type="ORF">G3RUM_00251</name>
</gene>
<evidence type="ECO:0000256" key="5">
    <source>
        <dbReference type="ARBA" id="ARBA00023136"/>
    </source>
</evidence>
<dbReference type="Pfam" id="PF12704">
    <property type="entry name" value="MacB_PCD"/>
    <property type="match status" value="1"/>
</dbReference>
<reference evidence="10 11" key="2">
    <citation type="journal article" date="2020" name="Cell Rep.">
        <title>Acquisition and Adaptation of Ultra-small Parasitic Reduced Genome Bacteria to Mammalian Hosts.</title>
        <authorList>
            <person name="McLean J.S."/>
            <person name="Bor B."/>
            <person name="Kerns K.A."/>
            <person name="Liu Q."/>
            <person name="To T.T."/>
            <person name="Solden L."/>
            <person name="Hendrickson E.L."/>
            <person name="Wrighton K."/>
            <person name="Shi W."/>
            <person name="He X."/>
        </authorList>
    </citation>
    <scope>NUCLEOTIDE SEQUENCE [LARGE SCALE GENOMIC DNA]</scope>
    <source>
        <strain evidence="10 11">TM7_G3_2_Rum_HOT_351B</strain>
    </source>
</reference>
<comment type="similarity">
    <text evidence="6">Belongs to the ABC-4 integral membrane protein family.</text>
</comment>
<evidence type="ECO:0000313" key="11">
    <source>
        <dbReference type="Proteomes" id="UP001191019"/>
    </source>
</evidence>
<evidence type="ECO:0000256" key="4">
    <source>
        <dbReference type="ARBA" id="ARBA00022989"/>
    </source>
</evidence>
<dbReference type="GO" id="GO:0005524">
    <property type="term" value="F:ATP binding"/>
    <property type="evidence" value="ECO:0007669"/>
    <property type="project" value="UniProtKB-KW"/>
</dbReference>
<dbReference type="EC" id="3.6.3.-" evidence="10"/>
<dbReference type="PANTHER" id="PTHR30572:SF4">
    <property type="entry name" value="ABC TRANSPORTER PERMEASE YTRF"/>
    <property type="match status" value="1"/>
</dbReference>
<feature type="transmembrane region" description="Helical" evidence="7">
    <location>
        <begin position="279"/>
        <end position="309"/>
    </location>
</feature>
<feature type="transmembrane region" description="Helical" evidence="7">
    <location>
        <begin position="21"/>
        <end position="44"/>
    </location>
</feature>
<keyword evidence="4 7" id="KW-1133">Transmembrane helix</keyword>
<evidence type="ECO:0000313" key="10">
    <source>
        <dbReference type="EMBL" id="RYC74973.1"/>
    </source>
</evidence>
<evidence type="ECO:0000259" key="8">
    <source>
        <dbReference type="Pfam" id="PF02687"/>
    </source>
</evidence>
<feature type="domain" description="ABC3 transporter permease C-terminal" evidence="8">
    <location>
        <begin position="289"/>
        <end position="402"/>
    </location>
</feature>
<keyword evidence="5 7" id="KW-0472">Membrane</keyword>
<evidence type="ECO:0000256" key="2">
    <source>
        <dbReference type="ARBA" id="ARBA00022475"/>
    </source>
</evidence>
<reference evidence="10 11" key="1">
    <citation type="journal article" date="2018" name="bioRxiv">
        <title>Evidence of independent acquisition and adaption of ultra-small bacteria to human hosts across the highly diverse yet reduced genomes of the phylum Saccharibacteria.</title>
        <authorList>
            <person name="McLean J.S."/>
            <person name="Bor B."/>
            <person name="To T.T."/>
            <person name="Liu Q."/>
            <person name="Kearns K.A."/>
            <person name="Solden L.M."/>
            <person name="Wrighton K.C."/>
            <person name="He X."/>
            <person name="Shi W."/>
        </authorList>
    </citation>
    <scope>NUCLEOTIDE SEQUENCE [LARGE SCALE GENOMIC DNA]</scope>
    <source>
        <strain evidence="10 11">TM7_G3_2_Rum_HOT_351B</strain>
    </source>
</reference>
<keyword evidence="3 7" id="KW-0812">Transmembrane</keyword>
<dbReference type="GO" id="GO:0016787">
    <property type="term" value="F:hydrolase activity"/>
    <property type="evidence" value="ECO:0007669"/>
    <property type="project" value="UniProtKB-KW"/>
</dbReference>
<dbReference type="EMBL" id="PRLM01000002">
    <property type="protein sequence ID" value="RYC74973.1"/>
    <property type="molecule type" value="Genomic_DNA"/>
</dbReference>
<dbReference type="Pfam" id="PF02687">
    <property type="entry name" value="FtsX"/>
    <property type="match status" value="1"/>
</dbReference>
<evidence type="ECO:0000256" key="3">
    <source>
        <dbReference type="ARBA" id="ARBA00022692"/>
    </source>
</evidence>
<feature type="transmembrane region" description="Helical" evidence="7">
    <location>
        <begin position="369"/>
        <end position="392"/>
    </location>
</feature>
<feature type="domain" description="MacB-like periplasmic core" evidence="9">
    <location>
        <begin position="23"/>
        <end position="252"/>
    </location>
</feature>
<dbReference type="Proteomes" id="UP001191019">
    <property type="component" value="Unassembled WGS sequence"/>
</dbReference>
<evidence type="ECO:0000256" key="7">
    <source>
        <dbReference type="SAM" id="Phobius"/>
    </source>
</evidence>
<dbReference type="RefSeq" id="WP_129734607.1">
    <property type="nucleotide sequence ID" value="NZ_PRLM01000002.1"/>
</dbReference>
<feature type="transmembrane region" description="Helical" evidence="7">
    <location>
        <begin position="330"/>
        <end position="363"/>
    </location>
</feature>
<keyword evidence="11" id="KW-1185">Reference proteome</keyword>
<dbReference type="PANTHER" id="PTHR30572">
    <property type="entry name" value="MEMBRANE COMPONENT OF TRANSPORTER-RELATED"/>
    <property type="match status" value="1"/>
</dbReference>
<sequence>MALLLKTHFKLAKTSIKENRTRSFLTCLGIAIGVASIILILSLMGSISNLIKSEVSEIGSDLIVVRPSSAKNSLTNIIEELTSANTFQQSSLSLSDVSTISEIENISAVAPIALSTNTIDSEKNNFSSVPILGTTPDFEKIEPLALRYGTFFTDNNKTNGVVLGHTLSLALFNTINSTVGKTITIMGEKFMVVGVLDQIDKSINFDNVDFDNALIMDIGTLDKLIGSTQIQQINIKATNTDSLAAISDNIQTTLKNSKSGDENFTVTYGDDITHPSSSLFVIVSGMLAIVAAISLVVGGIGVMNIMLVSVAERTHEIGIRKAVGASSRNILMQFLFEALILSVLGGIFGLILGYILAFLLSIITPFAPFISWEILAITFLTTLIVGIIFGIYPALKAASKDPIESLKHYR</sequence>
<accession>A0ABY0FP40</accession>
<name>A0ABY0FP40_9BACT</name>